<accession>A0AC61QHS8</accession>
<dbReference type="Proteomes" id="UP000294588">
    <property type="component" value="Unassembled WGS sequence"/>
</dbReference>
<evidence type="ECO:0000313" key="2">
    <source>
        <dbReference type="Proteomes" id="UP000294588"/>
    </source>
</evidence>
<reference evidence="1" key="1">
    <citation type="submission" date="2019-03" db="EMBL/GenBank/DDBJ databases">
        <title>Candidatus Syntrophosphaera thermopropionivorans: a novel player in syntrophic propionate oxidation during anaerobic digestion.</title>
        <authorList>
            <person name="Dyksma S."/>
        </authorList>
    </citation>
    <scope>NUCLEOTIDE SEQUENCE</scope>
    <source>
        <strain evidence="1">W5</strain>
    </source>
</reference>
<keyword evidence="2" id="KW-1185">Reference proteome</keyword>
<dbReference type="EMBL" id="SMOG01000031">
    <property type="protein sequence ID" value="TDF72498.1"/>
    <property type="molecule type" value="Genomic_DNA"/>
</dbReference>
<comment type="caution">
    <text evidence="1">The sequence shown here is derived from an EMBL/GenBank/DDBJ whole genome shotgun (WGS) entry which is preliminary data.</text>
</comment>
<proteinExistence type="predicted"/>
<sequence>MKKNASQYYLPILFFIVIILIWQYLSSRTVVAFWILPSPKEVIQVFKEFPELIWSHMKPTIIESVSGLLLATILGVLTALAMHSSKIIKQIFYPYLVVSQTIPIIAVAPLIVLWFGYGIPAKIFVVVLMCFFPIALGLYDGLKQVSQEQIRLLKSMGASDWKIYRYLKIPASLPTFFTGLKLAATYSVMAAVIGEWLGGNAGLGIYLTRSTKSFRTASVFAAIIVIILLSLAMFGIVALIDRILLSWQYKKIEEYEDISSFN</sequence>
<gene>
    <name evidence="1" type="ORF">E0946_06695</name>
</gene>
<organism evidence="1 2">
    <name type="scientific">Candidatus Syntrophosphaera thermopropionivorans</name>
    <dbReference type="NCBI Taxonomy" id="2593015"/>
    <lineage>
        <taxon>Bacteria</taxon>
        <taxon>Pseudomonadati</taxon>
        <taxon>Candidatus Cloacimonadota</taxon>
        <taxon>Candidatus Cloacimonadia</taxon>
        <taxon>Candidatus Cloacimonadales</taxon>
        <taxon>Candidatus Cloacimonadaceae</taxon>
        <taxon>Candidatus Syntrophosphaera</taxon>
    </lineage>
</organism>
<protein>
    <submittedName>
        <fullName evidence="1">ABC transporter permease</fullName>
    </submittedName>
</protein>
<name>A0AC61QHS8_9BACT</name>
<evidence type="ECO:0000313" key="1">
    <source>
        <dbReference type="EMBL" id="TDF72498.1"/>
    </source>
</evidence>